<evidence type="ECO:0000256" key="5">
    <source>
        <dbReference type="SAM" id="MobiDB-lite"/>
    </source>
</evidence>
<keyword evidence="9" id="KW-1185">Reference proteome</keyword>
<dbReference type="FunFam" id="1.20.1250.20:FF:000011">
    <property type="entry name" value="MFS multidrug transporter, putative"/>
    <property type="match status" value="1"/>
</dbReference>
<keyword evidence="2 6" id="KW-0812">Transmembrane</keyword>
<comment type="subcellular location">
    <subcellularLocation>
        <location evidence="1">Membrane</location>
        <topology evidence="1">Multi-pass membrane protein</topology>
    </subcellularLocation>
</comment>
<feature type="domain" description="Major facilitator superfamily (MFS) profile" evidence="7">
    <location>
        <begin position="65"/>
        <end position="497"/>
    </location>
</feature>
<evidence type="ECO:0000256" key="4">
    <source>
        <dbReference type="ARBA" id="ARBA00023136"/>
    </source>
</evidence>
<evidence type="ECO:0000313" key="8">
    <source>
        <dbReference type="EMBL" id="KDQ13834.1"/>
    </source>
</evidence>
<sequence length="519" mass="57296">MSTITNDDLERQAPLSVSSSATSLASTITPTPDKESELQEKFRVSFGHDDPENPMNWSRAKRWYITMFAGILAVNSTFSSSAPAGIIQELIEEWHMSSEVATLLISLFVTGYCVGPLLWGPLSEQYGRRPIFLISFFGYICMLIGCALAPNTGALLAFRFLSGVFASCPLGNSGAVIADVWDVGTRGKAMSIFALAPFAGPALGPIVGGYMHVAGVHWRWLFWVLTMFAAVCFVGIFFTLPETYSPTILARMAAAKREQTGDIRYYAPIEQTETTWKAQIYNIVGRPFKILFTEPMLIAITLYMSFIYGCMYLLFEAFPIVFTVGHHFNAGASGLMFLPLFLGGVFGALVTLFYSNPRYQRLMEEYSPNPVPPERRLGMALVGGPMIVVAFFWFGWTSFPEISFWAPMMSASFLGCGIIFIFLPLMNYIVDAYLRVAASALAASTVVRSLFGAGFPLFANQMYEKLNPRWASTLLGCIALLLVPIPFVLIHFGPRLRMKSKYAPTHVPTLASSSPSPSR</sequence>
<dbReference type="PROSITE" id="PS50850">
    <property type="entry name" value="MFS"/>
    <property type="match status" value="1"/>
</dbReference>
<proteinExistence type="predicted"/>
<feature type="transmembrane region" description="Helical" evidence="6">
    <location>
        <begin position="63"/>
        <end position="88"/>
    </location>
</feature>
<evidence type="ECO:0000259" key="7">
    <source>
        <dbReference type="PROSITE" id="PS50850"/>
    </source>
</evidence>
<feature type="transmembrane region" description="Helical" evidence="6">
    <location>
        <begin position="377"/>
        <end position="396"/>
    </location>
</feature>
<dbReference type="InParanoid" id="A0A067ME96"/>
<dbReference type="CDD" id="cd17323">
    <property type="entry name" value="MFS_Tpo1_MDR_like"/>
    <property type="match status" value="1"/>
</dbReference>
<reference evidence="9" key="1">
    <citation type="journal article" date="2014" name="Proc. Natl. Acad. Sci. U.S.A.">
        <title>Extensive sampling of basidiomycete genomes demonstrates inadequacy of the white-rot/brown-rot paradigm for wood decay fungi.</title>
        <authorList>
            <person name="Riley R."/>
            <person name="Salamov A.A."/>
            <person name="Brown D.W."/>
            <person name="Nagy L.G."/>
            <person name="Floudas D."/>
            <person name="Held B.W."/>
            <person name="Levasseur A."/>
            <person name="Lombard V."/>
            <person name="Morin E."/>
            <person name="Otillar R."/>
            <person name="Lindquist E.A."/>
            <person name="Sun H."/>
            <person name="LaButti K.M."/>
            <person name="Schmutz J."/>
            <person name="Jabbour D."/>
            <person name="Luo H."/>
            <person name="Baker S.E."/>
            <person name="Pisabarro A.G."/>
            <person name="Walton J.D."/>
            <person name="Blanchette R.A."/>
            <person name="Henrissat B."/>
            <person name="Martin F."/>
            <person name="Cullen D."/>
            <person name="Hibbett D.S."/>
            <person name="Grigoriev I.V."/>
        </authorList>
    </citation>
    <scope>NUCLEOTIDE SEQUENCE [LARGE SCALE GENOMIC DNA]</scope>
    <source>
        <strain evidence="9">FD-172 SS1</strain>
    </source>
</reference>
<dbReference type="HOGENOM" id="CLU_008455_11_6_1"/>
<evidence type="ECO:0000313" key="9">
    <source>
        <dbReference type="Proteomes" id="UP000027195"/>
    </source>
</evidence>
<dbReference type="Pfam" id="PF07690">
    <property type="entry name" value="MFS_1"/>
    <property type="match status" value="1"/>
</dbReference>
<accession>A0A067ME96</accession>
<gene>
    <name evidence="8" type="ORF">BOTBODRAFT_133081</name>
</gene>
<feature type="compositionally biased region" description="Low complexity" evidence="5">
    <location>
        <begin position="13"/>
        <end position="31"/>
    </location>
</feature>
<name>A0A067ME96_BOTB1</name>
<feature type="transmembrane region" description="Helical" evidence="6">
    <location>
        <begin position="296"/>
        <end position="315"/>
    </location>
</feature>
<feature type="transmembrane region" description="Helical" evidence="6">
    <location>
        <begin position="156"/>
        <end position="180"/>
    </location>
</feature>
<evidence type="ECO:0000256" key="3">
    <source>
        <dbReference type="ARBA" id="ARBA00022989"/>
    </source>
</evidence>
<feature type="transmembrane region" description="Helical" evidence="6">
    <location>
        <begin position="220"/>
        <end position="240"/>
    </location>
</feature>
<dbReference type="InterPro" id="IPR011701">
    <property type="entry name" value="MFS"/>
</dbReference>
<evidence type="ECO:0000256" key="1">
    <source>
        <dbReference type="ARBA" id="ARBA00004141"/>
    </source>
</evidence>
<dbReference type="PANTHER" id="PTHR23502">
    <property type="entry name" value="MAJOR FACILITATOR SUPERFAMILY"/>
    <property type="match status" value="1"/>
</dbReference>
<dbReference type="EMBL" id="KL198041">
    <property type="protein sequence ID" value="KDQ13834.1"/>
    <property type="molecule type" value="Genomic_DNA"/>
</dbReference>
<dbReference type="SUPFAM" id="SSF103473">
    <property type="entry name" value="MFS general substrate transporter"/>
    <property type="match status" value="1"/>
</dbReference>
<feature type="region of interest" description="Disordered" evidence="5">
    <location>
        <begin position="1"/>
        <end position="35"/>
    </location>
</feature>
<dbReference type="GO" id="GO:0022857">
    <property type="term" value="F:transmembrane transporter activity"/>
    <property type="evidence" value="ECO:0007669"/>
    <property type="project" value="InterPro"/>
</dbReference>
<dbReference type="OrthoDB" id="9986881at2759"/>
<dbReference type="STRING" id="930990.A0A067ME96"/>
<feature type="transmembrane region" description="Helical" evidence="6">
    <location>
        <begin position="131"/>
        <end position="150"/>
    </location>
</feature>
<dbReference type="GO" id="GO:0005886">
    <property type="term" value="C:plasma membrane"/>
    <property type="evidence" value="ECO:0007669"/>
    <property type="project" value="TreeGrafter"/>
</dbReference>
<keyword evidence="3 6" id="KW-1133">Transmembrane helix</keyword>
<evidence type="ECO:0000256" key="2">
    <source>
        <dbReference type="ARBA" id="ARBA00022692"/>
    </source>
</evidence>
<keyword evidence="4 6" id="KW-0472">Membrane</keyword>
<feature type="transmembrane region" description="Helical" evidence="6">
    <location>
        <begin position="402"/>
        <end position="425"/>
    </location>
</feature>
<protein>
    <recommendedName>
        <fullName evidence="7">Major facilitator superfamily (MFS) profile domain-containing protein</fullName>
    </recommendedName>
</protein>
<feature type="transmembrane region" description="Helical" evidence="6">
    <location>
        <begin position="470"/>
        <end position="492"/>
    </location>
</feature>
<dbReference type="InterPro" id="IPR020846">
    <property type="entry name" value="MFS_dom"/>
</dbReference>
<organism evidence="8 9">
    <name type="scientific">Botryobasidium botryosum (strain FD-172 SS1)</name>
    <dbReference type="NCBI Taxonomy" id="930990"/>
    <lineage>
        <taxon>Eukaryota</taxon>
        <taxon>Fungi</taxon>
        <taxon>Dikarya</taxon>
        <taxon>Basidiomycota</taxon>
        <taxon>Agaricomycotina</taxon>
        <taxon>Agaricomycetes</taxon>
        <taxon>Cantharellales</taxon>
        <taxon>Botryobasidiaceae</taxon>
        <taxon>Botryobasidium</taxon>
    </lineage>
</organism>
<dbReference type="Gene3D" id="1.20.1250.20">
    <property type="entry name" value="MFS general substrate transporter like domains"/>
    <property type="match status" value="1"/>
</dbReference>
<dbReference type="AlphaFoldDB" id="A0A067ME96"/>
<dbReference type="Proteomes" id="UP000027195">
    <property type="component" value="Unassembled WGS sequence"/>
</dbReference>
<evidence type="ECO:0000256" key="6">
    <source>
        <dbReference type="SAM" id="Phobius"/>
    </source>
</evidence>
<feature type="transmembrane region" description="Helical" evidence="6">
    <location>
        <begin position="432"/>
        <end position="458"/>
    </location>
</feature>
<feature type="transmembrane region" description="Helical" evidence="6">
    <location>
        <begin position="335"/>
        <end position="356"/>
    </location>
</feature>
<feature type="transmembrane region" description="Helical" evidence="6">
    <location>
        <begin position="192"/>
        <end position="214"/>
    </location>
</feature>
<dbReference type="PANTHER" id="PTHR23502:SF173">
    <property type="entry name" value="MFS-MULTIDRUG-RESISTANCE TRANSPORTER-RELATED"/>
    <property type="match status" value="1"/>
</dbReference>
<dbReference type="InterPro" id="IPR036259">
    <property type="entry name" value="MFS_trans_sf"/>
</dbReference>
<feature type="transmembrane region" description="Helical" evidence="6">
    <location>
        <begin position="100"/>
        <end position="119"/>
    </location>
</feature>